<dbReference type="Pfam" id="PF00068">
    <property type="entry name" value="Phospholip_A2_1"/>
    <property type="match status" value="1"/>
</dbReference>
<evidence type="ECO:0000259" key="2">
    <source>
        <dbReference type="Pfam" id="PF00068"/>
    </source>
</evidence>
<dbReference type="InterPro" id="IPR016090">
    <property type="entry name" value="PLA2-like_dom"/>
</dbReference>
<feature type="region of interest" description="Disordered" evidence="1">
    <location>
        <begin position="39"/>
        <end position="65"/>
    </location>
</feature>
<evidence type="ECO:0000313" key="3">
    <source>
        <dbReference type="EMBL" id="CAG5103070.1"/>
    </source>
</evidence>
<feature type="domain" description="Phospholipase A2-like central" evidence="2">
    <location>
        <begin position="92"/>
        <end position="189"/>
    </location>
</feature>
<protein>
    <submittedName>
        <fullName evidence="3">Oidioi.mRNA.OKI2018_I69.chr1.g600.t1.cds</fullName>
    </submittedName>
</protein>
<organism evidence="3 4">
    <name type="scientific">Oikopleura dioica</name>
    <name type="common">Tunicate</name>
    <dbReference type="NCBI Taxonomy" id="34765"/>
    <lineage>
        <taxon>Eukaryota</taxon>
        <taxon>Metazoa</taxon>
        <taxon>Chordata</taxon>
        <taxon>Tunicata</taxon>
        <taxon>Appendicularia</taxon>
        <taxon>Copelata</taxon>
        <taxon>Oikopleuridae</taxon>
        <taxon>Oikopleura</taxon>
    </lineage>
</organism>
<name>A0ABN7SQI1_OIKDI</name>
<evidence type="ECO:0000313" key="4">
    <source>
        <dbReference type="Proteomes" id="UP001158576"/>
    </source>
</evidence>
<keyword evidence="4" id="KW-1185">Reference proteome</keyword>
<gene>
    <name evidence="3" type="ORF">OKIOD_LOCUS9365</name>
</gene>
<dbReference type="Gene3D" id="1.20.90.10">
    <property type="entry name" value="Phospholipase A2 domain"/>
    <property type="match status" value="1"/>
</dbReference>
<reference evidence="3 4" key="1">
    <citation type="submission" date="2021-04" db="EMBL/GenBank/DDBJ databases">
        <authorList>
            <person name="Bliznina A."/>
        </authorList>
    </citation>
    <scope>NUCLEOTIDE SEQUENCE [LARGE SCALE GENOMIC DNA]</scope>
</reference>
<dbReference type="SUPFAM" id="SSF48619">
    <property type="entry name" value="Phospholipase A2, PLA2"/>
    <property type="match status" value="1"/>
</dbReference>
<evidence type="ECO:0000256" key="1">
    <source>
        <dbReference type="SAM" id="MobiDB-lite"/>
    </source>
</evidence>
<accession>A0ABN7SQI1</accession>
<feature type="compositionally biased region" description="Basic residues" evidence="1">
    <location>
        <begin position="47"/>
        <end position="58"/>
    </location>
</feature>
<dbReference type="Proteomes" id="UP001158576">
    <property type="component" value="Chromosome 1"/>
</dbReference>
<sequence>MKVSTVFLAAAAHAQILDDEECYSGRVRVDCETFEPFPELPEDSPLARRRKKGKGKDKKPREDKVDIPSTYGDLATIAGKVWNINGLKKKESFNAADFWAYGCFCHQLTGKDMSEIGKGKPIDSLDTACHQYKVCLSCATAAYGEDCNNEDESYRWVYKRRNKSIYTKEPENSCKASLFNCDLAFANQMFAAREFAQTGSGQWFNGFDENESCVSGGGAGAGGAGGFSSDDSSASSVRGVGVEHQCCGGNGNPFVKINPATQQCCSGKAASADSSC</sequence>
<proteinExistence type="predicted"/>
<dbReference type="EMBL" id="OU015566">
    <property type="protein sequence ID" value="CAG5103070.1"/>
    <property type="molecule type" value="Genomic_DNA"/>
</dbReference>
<dbReference type="InterPro" id="IPR036444">
    <property type="entry name" value="PLipase_A2_dom_sf"/>
</dbReference>